<sequence length="236" mass="23875">MYSKVAVRRSSCRIERRRKAATASSRRGVPGSLRSAAAATGLAPPREPAPPGGGVLVAGSPEPSVGLLLALAPSAAPVAPRPVVAGPCPVPSVGLGPGSVVAGAAGVASGRSGAGGCGGRSCSPRARTWSSEAAVAAVAARVPGVSTGVNQVLSTWALKKSSASLMRVSFSGVPVMSATSILIAPLRTSRSKPVSMPARTKPRWPSAEVLKWVNTWLKSAVILTLKAGRRPVYFRS</sequence>
<organism evidence="2 3">
    <name type="scientific">Hydrogenophaga taeniospiralis CCUG 15921</name>
    <dbReference type="NCBI Taxonomy" id="1281780"/>
    <lineage>
        <taxon>Bacteria</taxon>
        <taxon>Pseudomonadati</taxon>
        <taxon>Pseudomonadota</taxon>
        <taxon>Betaproteobacteria</taxon>
        <taxon>Burkholderiales</taxon>
        <taxon>Comamonadaceae</taxon>
        <taxon>Hydrogenophaga</taxon>
    </lineage>
</organism>
<evidence type="ECO:0000256" key="1">
    <source>
        <dbReference type="SAM" id="MobiDB-lite"/>
    </source>
</evidence>
<dbReference type="Proteomes" id="UP001152876">
    <property type="component" value="Unassembled WGS sequence"/>
</dbReference>
<feature type="compositionally biased region" description="Basic residues" evidence="1">
    <location>
        <begin position="1"/>
        <end position="20"/>
    </location>
</feature>
<protein>
    <submittedName>
        <fullName evidence="2">Uncharacterized protein</fullName>
    </submittedName>
</protein>
<keyword evidence="3" id="KW-1185">Reference proteome</keyword>
<gene>
    <name evidence="2" type="ORF">H010_09151</name>
</gene>
<proteinExistence type="predicted"/>
<feature type="region of interest" description="Disordered" evidence="1">
    <location>
        <begin position="1"/>
        <end position="55"/>
    </location>
</feature>
<evidence type="ECO:0000313" key="2">
    <source>
        <dbReference type="EMBL" id="MDG5975414.1"/>
    </source>
</evidence>
<reference evidence="2" key="1">
    <citation type="submission" date="2013-01" db="EMBL/GenBank/DDBJ databases">
        <title>Genome draft of Hydrogenophaga taeniospiralis 2K1.</title>
        <authorList>
            <person name="Gomila M."/>
            <person name="Lalucat J."/>
        </authorList>
    </citation>
    <scope>NUCLEOTIDE SEQUENCE</scope>
    <source>
        <strain evidence="2">CCUG 15921</strain>
    </source>
</reference>
<accession>A0A9X4NSR6</accession>
<dbReference type="EMBL" id="AOGK01000006">
    <property type="protein sequence ID" value="MDG5975414.1"/>
    <property type="molecule type" value="Genomic_DNA"/>
</dbReference>
<evidence type="ECO:0000313" key="3">
    <source>
        <dbReference type="Proteomes" id="UP001152876"/>
    </source>
</evidence>
<name>A0A9X4NSR6_9BURK</name>
<comment type="caution">
    <text evidence="2">The sequence shown here is derived from an EMBL/GenBank/DDBJ whole genome shotgun (WGS) entry which is preliminary data.</text>
</comment>
<dbReference type="AlphaFoldDB" id="A0A9X4NSR6"/>